<evidence type="ECO:0000256" key="1">
    <source>
        <dbReference type="ARBA" id="ARBA00004167"/>
    </source>
</evidence>
<evidence type="ECO:0000259" key="7">
    <source>
        <dbReference type="Pfam" id="PF04357"/>
    </source>
</evidence>
<evidence type="ECO:0000256" key="4">
    <source>
        <dbReference type="ARBA" id="ARBA00023136"/>
    </source>
</evidence>
<protein>
    <submittedName>
        <fullName evidence="8">Translocation/assembly module TamB</fullName>
    </submittedName>
</protein>
<name>A0A367GUU9_9SPHI</name>
<comment type="caution">
    <text evidence="8">The sequence shown here is derived from an EMBL/GenBank/DDBJ whole genome shotgun (WGS) entry which is preliminary data.</text>
</comment>
<dbReference type="InterPro" id="IPR008023">
    <property type="entry name" value="DUF748"/>
</dbReference>
<dbReference type="GO" id="GO:0009306">
    <property type="term" value="P:protein secretion"/>
    <property type="evidence" value="ECO:0007669"/>
    <property type="project" value="InterPro"/>
</dbReference>
<dbReference type="Pfam" id="PF05359">
    <property type="entry name" value="DUF748"/>
    <property type="match status" value="1"/>
</dbReference>
<evidence type="ECO:0000256" key="2">
    <source>
        <dbReference type="ARBA" id="ARBA00022692"/>
    </source>
</evidence>
<keyword evidence="4 6" id="KW-0472">Membrane</keyword>
<evidence type="ECO:0000256" key="6">
    <source>
        <dbReference type="SAM" id="Phobius"/>
    </source>
</evidence>
<organism evidence="8 9">
    <name type="scientific">Mucilaginibacter hurinus</name>
    <dbReference type="NCBI Taxonomy" id="2201324"/>
    <lineage>
        <taxon>Bacteria</taxon>
        <taxon>Pseudomonadati</taxon>
        <taxon>Bacteroidota</taxon>
        <taxon>Sphingobacteriia</taxon>
        <taxon>Sphingobacteriales</taxon>
        <taxon>Sphingobacteriaceae</taxon>
        <taxon>Mucilaginibacter</taxon>
    </lineage>
</organism>
<keyword evidence="3 6" id="KW-1133">Transmembrane helix</keyword>
<dbReference type="OrthoDB" id="9811276at2"/>
<evidence type="ECO:0000313" key="8">
    <source>
        <dbReference type="EMBL" id="RCH56561.1"/>
    </source>
</evidence>
<keyword evidence="9" id="KW-1185">Reference proteome</keyword>
<gene>
    <name evidence="8" type="ORF">DJ568_01495</name>
</gene>
<evidence type="ECO:0000256" key="3">
    <source>
        <dbReference type="ARBA" id="ARBA00022989"/>
    </source>
</evidence>
<dbReference type="GO" id="GO:0005886">
    <property type="term" value="C:plasma membrane"/>
    <property type="evidence" value="ECO:0007669"/>
    <property type="project" value="InterPro"/>
</dbReference>
<keyword evidence="2 6" id="KW-0812">Transmembrane</keyword>
<feature type="region of interest" description="Disordered" evidence="5">
    <location>
        <begin position="1662"/>
        <end position="1708"/>
    </location>
</feature>
<dbReference type="EMBL" id="QGDC01000001">
    <property type="protein sequence ID" value="RCH56561.1"/>
    <property type="molecule type" value="Genomic_DNA"/>
</dbReference>
<feature type="transmembrane region" description="Helical" evidence="6">
    <location>
        <begin position="12"/>
        <end position="32"/>
    </location>
</feature>
<dbReference type="RefSeq" id="WP_114003458.1">
    <property type="nucleotide sequence ID" value="NZ_QGDC01000001.1"/>
</dbReference>
<dbReference type="GO" id="GO:0090313">
    <property type="term" value="P:regulation of protein targeting to membrane"/>
    <property type="evidence" value="ECO:0007669"/>
    <property type="project" value="TreeGrafter"/>
</dbReference>
<feature type="domain" description="Translocation and assembly module TamB C-terminal" evidence="7">
    <location>
        <begin position="1192"/>
        <end position="1632"/>
    </location>
</feature>
<dbReference type="InterPro" id="IPR052894">
    <property type="entry name" value="AsmA-related"/>
</dbReference>
<comment type="subcellular location">
    <subcellularLocation>
        <location evidence="1">Membrane</location>
        <topology evidence="1">Single-pass membrane protein</topology>
    </subcellularLocation>
</comment>
<proteinExistence type="predicted"/>
<dbReference type="Pfam" id="PF04357">
    <property type="entry name" value="TamB"/>
    <property type="match status" value="1"/>
</dbReference>
<reference evidence="8 9" key="1">
    <citation type="submission" date="2018-05" db="EMBL/GenBank/DDBJ databases">
        <title>Mucilaginibacter hurinus sp. nov., isolated from briquette warehouse soil.</title>
        <authorList>
            <person name="Choi L."/>
        </authorList>
    </citation>
    <scope>NUCLEOTIDE SEQUENCE [LARGE SCALE GENOMIC DNA]</scope>
    <source>
        <strain evidence="8 9">ZR32</strain>
    </source>
</reference>
<accession>A0A367GUU9</accession>
<evidence type="ECO:0000313" key="9">
    <source>
        <dbReference type="Proteomes" id="UP000253209"/>
    </source>
</evidence>
<feature type="compositionally biased region" description="Basic and acidic residues" evidence="5">
    <location>
        <begin position="1662"/>
        <end position="1702"/>
    </location>
</feature>
<evidence type="ECO:0000256" key="5">
    <source>
        <dbReference type="SAM" id="MobiDB-lite"/>
    </source>
</evidence>
<sequence length="1708" mass="187816">MKKFGRIALKTILWILASVIFLILLVVILIQVPAVQNFAKDKAVTFIQNKIKTKVEIGHISLGLPKLIVLEDVYFEDQKRDTLIAGDKLKVDITLLKLLKNTVEVNEINLQGITANISRGPDSLFNFDYIIKAFAGEQKKEPKPADTTSSMKFAMGKIILDRINVKYKDAISGNDVKFLLGHFDTRINDFDLDKMKFGIDKITLADVNATVIQTPVPPTIDTPTAPLNMDLKLGEIDLSKIRVKYRASEMDANVDLGKLLVDMDNIDLKNQKVAINNISLNETKARVTFDKPKTVAKEVVEAVKELDTLVSSPTKNEWAVTLKKLNITNNDIKFDNNVQKPIARGLDPGHMHIKNLNVELKDLAYSPDTAYGKINTFTFTEKSGFKLKTFHTNFTYGLKGASLTDLLLETPNTVLQKEVKLTYPSIESLSKNIGMLGVNANLNGSKLGMRDVTLLMPDMAKMPQLRKLQNAVLRVNGKINGRVGNLRINDLEIFGLSQTRIRASAVLRGLPDVNKAYFDVNLREFNTSRGDIYALAPPNTIPATVSIPANLNLKGTLKGSMNDFDTKMSLRSSYGAVDLTASMRNFNRKGRERYTANVKANKLNVGALTKKPQMVGMVSMSASIKGTSLNPKTASLAFNGNVSSAYVKGYNYRNLVLKGTASNGSYVANALMRDPNISFALSAKANMNKKYPAVNATLSLDSIDLQALKFVKDPLRLHGKLVADVPTADPDYLNADIILTDLLMVQKGQRIKLDTVSLVSTATADSSTLHLKAPMLTAHMAGKYTLTGIAPAMQDLVNKYFNTAIASGVKPAAAKYPPQQFTFNIKLVKTPLTTQLVPDLKTLDPVVFNGRFNSQAGELVVNGSAPKIVYGTQEINNLALAVNTGNNALNYNVSVDEVKVSSSINILYTTISGNLQNDKLTTSLQVRDRERKERYRIAGVLSVLPQQYQFSFVPEGLLLDYMPWSVNADNALQFGAKGILARNFTITNANQVLSVNSNPQQPNAPIDVRFNNFRIETLTKIAQQDSLQVGGVINGNANISNLQASPVFVADMNISDFSFKGDTVGNIAVKVNNQTANAFAANVDITGRGNQVNLSGMYYTAPSSRFDMNLNIVNLNMQSIQGFSFGAIRNASGTITGALKITGTPDAPAVRGDINFNKVGFNVSMLNSYFSMPNESITFNNDGVRFNDFTMVDSTGNKAIVTGTVYTKQYTDFAFGLDIRTDNFRVMNSTQKDNKLFYGQLFVNSNIKIRGDMNMPVVDAQLTVNEKTDMTIVLPSSDPSIEDRKGVVEFIDQNAPKLDSILLARQLDSLRKSDVTGMDVSATINVHKNANFNIVIDPRNGDMVNIKGEASLNGGIDPSGKINLTGTYTVNQGSYSLSFATVKRKFNFKQGSSITWTGDPTSAMVDLTAVYIANVPPIDLINGQTDDVNMGVYKQKLPFNVNLMLKNELLKPEISFDIILPDSNYAVSAEVKSTVETKLAQIRQDPNELNKQVLGVLVLGHFIGENPLQSQGGSAGVEGAIRNSVSGLLSDQLNNLAGGLITGVDLDFGLTSGEDYSTGTATNRTDLNVGVSKRFLNDRLTVSVGNSFNLEGNRPGQKASNIAGNVSVNYKLSRDGRYTLRAYRKDEFVVIQGQIIETGVAFALTMDYNRFREIFRKRTPEEKALRRQYKREQEQREKQEDKLNEAREAKDEQTKERMEQQSKEQPTN</sequence>
<dbReference type="InterPro" id="IPR007452">
    <property type="entry name" value="TamB_C"/>
</dbReference>
<dbReference type="PANTHER" id="PTHR30441">
    <property type="entry name" value="DUF748 DOMAIN-CONTAINING PROTEIN"/>
    <property type="match status" value="1"/>
</dbReference>
<dbReference type="Proteomes" id="UP000253209">
    <property type="component" value="Unassembled WGS sequence"/>
</dbReference>
<dbReference type="PANTHER" id="PTHR30441:SF8">
    <property type="entry name" value="DUF748 DOMAIN-CONTAINING PROTEIN"/>
    <property type="match status" value="1"/>
</dbReference>